<accession>A0ABD3GLL2</accession>
<evidence type="ECO:0008006" key="4">
    <source>
        <dbReference type="Google" id="ProtNLM"/>
    </source>
</evidence>
<keyword evidence="3" id="KW-1185">Reference proteome</keyword>
<dbReference type="PANTHER" id="PTHR11247:SF8">
    <property type="entry name" value="PALMITOYL-PROTEIN THIOESTERASE 1"/>
    <property type="match status" value="1"/>
</dbReference>
<dbReference type="GO" id="GO:0016787">
    <property type="term" value="F:hydrolase activity"/>
    <property type="evidence" value="ECO:0007669"/>
    <property type="project" value="UniProtKB-KW"/>
</dbReference>
<evidence type="ECO:0000313" key="3">
    <source>
        <dbReference type="Proteomes" id="UP001633002"/>
    </source>
</evidence>
<name>A0ABD3GLL2_9MARC</name>
<dbReference type="PANTHER" id="PTHR11247">
    <property type="entry name" value="PALMITOYL-PROTEIN THIOESTERASE/DOLICHYLDIPHOSPHATASE 1"/>
    <property type="match status" value="1"/>
</dbReference>
<dbReference type="AlphaFoldDB" id="A0ABD3GLL2"/>
<dbReference type="SUPFAM" id="SSF53474">
    <property type="entry name" value="alpha/beta-Hydrolases"/>
    <property type="match status" value="1"/>
</dbReference>
<dbReference type="EMBL" id="JBJQOH010000007">
    <property type="protein sequence ID" value="KAL3679823.1"/>
    <property type="molecule type" value="Genomic_DNA"/>
</dbReference>
<comment type="caution">
    <text evidence="2">The sequence shown here is derived from an EMBL/GenBank/DDBJ whole genome shotgun (WGS) entry which is preliminary data.</text>
</comment>
<organism evidence="2 3">
    <name type="scientific">Riccia sorocarpa</name>
    <dbReference type="NCBI Taxonomy" id="122646"/>
    <lineage>
        <taxon>Eukaryota</taxon>
        <taxon>Viridiplantae</taxon>
        <taxon>Streptophyta</taxon>
        <taxon>Embryophyta</taxon>
        <taxon>Marchantiophyta</taxon>
        <taxon>Marchantiopsida</taxon>
        <taxon>Marchantiidae</taxon>
        <taxon>Marchantiales</taxon>
        <taxon>Ricciaceae</taxon>
        <taxon>Riccia</taxon>
    </lineage>
</organism>
<evidence type="ECO:0000256" key="1">
    <source>
        <dbReference type="ARBA" id="ARBA00022801"/>
    </source>
</evidence>
<sequence>MFIVRHNYNFFQNKQRFSSLNYLALIKFEAVRVLYPTDTAWFGFYAPNDFRKVLPAEETDLYKEDWIGLKALNEAGKVAFLSVPGGHLAISVEEIQELVVPFLLPDFSSSRIPPYY</sequence>
<reference evidence="2 3" key="1">
    <citation type="submission" date="2024-09" db="EMBL/GenBank/DDBJ databases">
        <title>Chromosome-scale assembly of Riccia sorocarpa.</title>
        <authorList>
            <person name="Paukszto L."/>
        </authorList>
    </citation>
    <scope>NUCLEOTIDE SEQUENCE [LARGE SCALE GENOMIC DNA]</scope>
    <source>
        <strain evidence="2">LP-2024</strain>
        <tissue evidence="2">Aerial parts of the thallus</tissue>
    </source>
</reference>
<evidence type="ECO:0000313" key="2">
    <source>
        <dbReference type="EMBL" id="KAL3679823.1"/>
    </source>
</evidence>
<dbReference type="Pfam" id="PF02089">
    <property type="entry name" value="Palm_thioest"/>
    <property type="match status" value="1"/>
</dbReference>
<keyword evidence="1" id="KW-0378">Hydrolase</keyword>
<gene>
    <name evidence="2" type="ORF">R1sor_022779</name>
</gene>
<proteinExistence type="predicted"/>
<dbReference type="InterPro" id="IPR029058">
    <property type="entry name" value="AB_hydrolase_fold"/>
</dbReference>
<dbReference type="Gene3D" id="3.40.50.1820">
    <property type="entry name" value="alpha/beta hydrolase"/>
    <property type="match status" value="1"/>
</dbReference>
<protein>
    <recommendedName>
        <fullName evidence="4">Palmitoyl-protein hydrolase</fullName>
    </recommendedName>
</protein>
<dbReference type="Proteomes" id="UP001633002">
    <property type="component" value="Unassembled WGS sequence"/>
</dbReference>